<sequence length="105" mass="11154">MGGCMIRYSKVWIAVLSAISVSACASSMDATVTAQSAQTVTEAAQAVQADTVEEVLTQNINIPLHYMLLFGAACTFVPNPLQLVGRAFSMLFGGIIHVWKTFKGG</sequence>
<dbReference type="RefSeq" id="YP_009796717.1">
    <property type="nucleotide sequence ID" value="NC_047903.1"/>
</dbReference>
<protein>
    <recommendedName>
        <fullName evidence="3">Lipoprotein</fullName>
    </recommendedName>
</protein>
<organism evidence="1 2">
    <name type="scientific">Vibrio phage VEN</name>
    <dbReference type="NCBI Taxonomy" id="2059879"/>
    <lineage>
        <taxon>Viruses</taxon>
        <taxon>Duplodnaviria</taxon>
        <taxon>Heunggongvirae</taxon>
        <taxon>Uroviricota</taxon>
        <taxon>Caudoviricetes</taxon>
        <taxon>Autographivirales</taxon>
        <taxon>Autosignataviridae</taxon>
        <taxon>Colwellvirinae</taxon>
        <taxon>Trungvirus</taxon>
        <taxon>Trungvirus VEN</taxon>
    </lineage>
</organism>
<keyword evidence="2" id="KW-1185">Reference proteome</keyword>
<accession>A0A2H5BN22</accession>
<dbReference type="EMBL" id="MG545917">
    <property type="protein sequence ID" value="AUG87681.1"/>
    <property type="molecule type" value="Genomic_DNA"/>
</dbReference>
<dbReference type="KEGG" id="vg:54987108"/>
<evidence type="ECO:0000313" key="1">
    <source>
        <dbReference type="EMBL" id="AUG87681.1"/>
    </source>
</evidence>
<name>A0A2H5BN22_9CAUD</name>
<reference evidence="2" key="1">
    <citation type="submission" date="2017-11" db="EMBL/GenBank/DDBJ databases">
        <authorList>
            <person name="Katharios P."/>
        </authorList>
    </citation>
    <scope>NUCLEOTIDE SEQUENCE [LARGE SCALE GENOMIC DNA]</scope>
</reference>
<proteinExistence type="predicted"/>
<dbReference type="Proteomes" id="UP000241061">
    <property type="component" value="Segment"/>
</dbReference>
<dbReference type="PROSITE" id="PS51257">
    <property type="entry name" value="PROKAR_LIPOPROTEIN"/>
    <property type="match status" value="1"/>
</dbReference>
<dbReference type="GeneID" id="54987108"/>
<evidence type="ECO:0008006" key="3">
    <source>
        <dbReference type="Google" id="ProtNLM"/>
    </source>
</evidence>
<evidence type="ECO:0000313" key="2">
    <source>
        <dbReference type="Proteomes" id="UP000241061"/>
    </source>
</evidence>